<name>A0ABT8T178_9HYPH</name>
<evidence type="ECO:0008006" key="3">
    <source>
        <dbReference type="Google" id="ProtNLM"/>
    </source>
</evidence>
<dbReference type="Proteomes" id="UP001169006">
    <property type="component" value="Unassembled WGS sequence"/>
</dbReference>
<organism evidence="1 2">
    <name type="scientific">Rhizobium oryzicola</name>
    <dbReference type="NCBI Taxonomy" id="1232668"/>
    <lineage>
        <taxon>Bacteria</taxon>
        <taxon>Pseudomonadati</taxon>
        <taxon>Pseudomonadota</taxon>
        <taxon>Alphaproteobacteria</taxon>
        <taxon>Hyphomicrobiales</taxon>
        <taxon>Rhizobiaceae</taxon>
        <taxon>Rhizobium/Agrobacterium group</taxon>
        <taxon>Rhizobium</taxon>
    </lineage>
</organism>
<evidence type="ECO:0000313" key="2">
    <source>
        <dbReference type="Proteomes" id="UP001169006"/>
    </source>
</evidence>
<dbReference type="SUPFAM" id="SSF52172">
    <property type="entry name" value="CheY-like"/>
    <property type="match status" value="1"/>
</dbReference>
<accession>A0ABT8T178</accession>
<sequence>MQVLVVDGEFLVALEAEQVLADSLGLKVEIAMPRISASTIRERRHDIVIVDAALVLDNRRDLASALRGSDAAIIFWSFDNEHLHGLPSWDGIPVISKPFDDEILVGVVRNVAAR</sequence>
<dbReference type="Gene3D" id="3.40.50.2300">
    <property type="match status" value="1"/>
</dbReference>
<gene>
    <name evidence="1" type="ORF">Q2T52_19540</name>
</gene>
<dbReference type="EMBL" id="JAUKWQ010000007">
    <property type="protein sequence ID" value="MDO1584285.1"/>
    <property type="molecule type" value="Genomic_DNA"/>
</dbReference>
<comment type="caution">
    <text evidence="1">The sequence shown here is derived from an EMBL/GenBank/DDBJ whole genome shotgun (WGS) entry which is preliminary data.</text>
</comment>
<dbReference type="RefSeq" id="WP_302078512.1">
    <property type="nucleotide sequence ID" value="NZ_JAUKWQ010000007.1"/>
</dbReference>
<evidence type="ECO:0000313" key="1">
    <source>
        <dbReference type="EMBL" id="MDO1584285.1"/>
    </source>
</evidence>
<reference evidence="1" key="1">
    <citation type="journal article" date="2015" name="Int. J. Syst. Evol. Microbiol.">
        <title>Rhizobium oryzicola sp. nov., potential plant-growth-promoting endophytic bacteria isolated from rice roots.</title>
        <authorList>
            <person name="Zhang X.X."/>
            <person name="Gao J.S."/>
            <person name="Cao Y.H."/>
            <person name="Sheirdil R.A."/>
            <person name="Wang X.C."/>
            <person name="Zhang L."/>
        </authorList>
    </citation>
    <scope>NUCLEOTIDE SEQUENCE</scope>
    <source>
        <strain evidence="1">05753</strain>
    </source>
</reference>
<keyword evidence="2" id="KW-1185">Reference proteome</keyword>
<dbReference type="InterPro" id="IPR011006">
    <property type="entry name" value="CheY-like_superfamily"/>
</dbReference>
<proteinExistence type="predicted"/>
<protein>
    <recommendedName>
        <fullName evidence="3">Response regulatory domain-containing protein</fullName>
    </recommendedName>
</protein>
<reference evidence="1" key="2">
    <citation type="submission" date="2023-07" db="EMBL/GenBank/DDBJ databases">
        <authorList>
            <person name="Sun H."/>
        </authorList>
    </citation>
    <scope>NUCLEOTIDE SEQUENCE</scope>
    <source>
        <strain evidence="1">05753</strain>
    </source>
</reference>